<dbReference type="GO" id="GO:0009897">
    <property type="term" value="C:external side of plasma membrane"/>
    <property type="evidence" value="ECO:0007669"/>
    <property type="project" value="TreeGrafter"/>
</dbReference>
<dbReference type="SUPFAM" id="SSF48726">
    <property type="entry name" value="Immunoglobulin"/>
    <property type="match status" value="3"/>
</dbReference>
<dbReference type="InterPro" id="IPR003599">
    <property type="entry name" value="Ig_sub"/>
</dbReference>
<name>A0A3B3DFJ4_ORYME</name>
<dbReference type="InterPro" id="IPR013783">
    <property type="entry name" value="Ig-like_fold"/>
</dbReference>
<accession>A0A3B3DFJ4</accession>
<dbReference type="STRING" id="30732.ENSOMEP00000028893"/>
<organism evidence="5 6">
    <name type="scientific">Oryzias melastigma</name>
    <name type="common">Marine medaka</name>
    <dbReference type="NCBI Taxonomy" id="30732"/>
    <lineage>
        <taxon>Eukaryota</taxon>
        <taxon>Metazoa</taxon>
        <taxon>Chordata</taxon>
        <taxon>Craniata</taxon>
        <taxon>Vertebrata</taxon>
        <taxon>Euteleostomi</taxon>
        <taxon>Actinopterygii</taxon>
        <taxon>Neopterygii</taxon>
        <taxon>Teleostei</taxon>
        <taxon>Neoteleostei</taxon>
        <taxon>Acanthomorphata</taxon>
        <taxon>Ovalentaria</taxon>
        <taxon>Atherinomorphae</taxon>
        <taxon>Beloniformes</taxon>
        <taxon>Adrianichthyidae</taxon>
        <taxon>Oryziinae</taxon>
        <taxon>Oryzias</taxon>
    </lineage>
</organism>
<dbReference type="KEGG" id="oml:112149588"/>
<dbReference type="Ensembl" id="ENSOMET00000032112.1">
    <property type="protein sequence ID" value="ENSOMEP00000028893.1"/>
    <property type="gene ID" value="ENSOMEG00000012216.1"/>
</dbReference>
<feature type="chain" id="PRO_5017442597" evidence="3">
    <location>
        <begin position="20"/>
        <end position="301"/>
    </location>
</feature>
<dbReference type="Proteomes" id="UP000261560">
    <property type="component" value="Unplaced"/>
</dbReference>
<dbReference type="AlphaFoldDB" id="A0A3B3DFJ4"/>
<protein>
    <submittedName>
        <fullName evidence="5">High affinity immunoglobulin gamma Fc receptor I-like</fullName>
    </submittedName>
</protein>
<dbReference type="Gene3D" id="2.60.40.10">
    <property type="entry name" value="Immunoglobulins"/>
    <property type="match status" value="3"/>
</dbReference>
<keyword evidence="1 3" id="KW-0732">Signal</keyword>
<dbReference type="InterPro" id="IPR050488">
    <property type="entry name" value="Ig_Fc_receptor"/>
</dbReference>
<dbReference type="GeneTree" id="ENSGT01050000244808"/>
<dbReference type="OMA" id="VWFHILF"/>
<evidence type="ECO:0000256" key="3">
    <source>
        <dbReference type="SAM" id="SignalP"/>
    </source>
</evidence>
<sequence>MDTCVFLLVLVSLPHIMMSIVPKVTSFRAVVELVSENSRIFSGESLHLRCSIPDVHRSNWSVEWFRGSERLPENGENFHLWNAHIKEAGKFSCQGARKSVVGIIRTMQSLPVEIDVDGGWAILKAPSHPPLVGDTLTLSCRLRGNPPVHETILYRDGIEVMRQSGQNLSFYLSNVTLEDAGMYSCRVSWDARRRTYSVISVNTMVNILEVLSHPSIEIYANVTVFKNNKMKLICHVQYNARAPAPPVHFYFYKNNRQLGLAKSKNSEMVAVDPGQYSCRVKVPQLNLVRWSQPSNFGEMPE</sequence>
<dbReference type="GO" id="GO:0004888">
    <property type="term" value="F:transmembrane signaling receptor activity"/>
    <property type="evidence" value="ECO:0007669"/>
    <property type="project" value="TreeGrafter"/>
</dbReference>
<dbReference type="PANTHER" id="PTHR11481:SF64">
    <property type="entry name" value="FC RECEPTOR-LIKE PROTEIN 4"/>
    <property type="match status" value="1"/>
</dbReference>
<dbReference type="InterPro" id="IPR036179">
    <property type="entry name" value="Ig-like_dom_sf"/>
</dbReference>
<dbReference type="GO" id="GO:0007166">
    <property type="term" value="P:cell surface receptor signaling pathway"/>
    <property type="evidence" value="ECO:0007669"/>
    <property type="project" value="TreeGrafter"/>
</dbReference>
<feature type="domain" description="Ig-like" evidence="4">
    <location>
        <begin position="22"/>
        <end position="197"/>
    </location>
</feature>
<evidence type="ECO:0000256" key="1">
    <source>
        <dbReference type="ARBA" id="ARBA00022729"/>
    </source>
</evidence>
<reference evidence="5" key="1">
    <citation type="submission" date="2025-08" db="UniProtKB">
        <authorList>
            <consortium name="Ensembl"/>
        </authorList>
    </citation>
    <scope>IDENTIFICATION</scope>
</reference>
<dbReference type="InterPro" id="IPR007110">
    <property type="entry name" value="Ig-like_dom"/>
</dbReference>
<feature type="signal peptide" evidence="3">
    <location>
        <begin position="1"/>
        <end position="19"/>
    </location>
</feature>
<dbReference type="SMART" id="SM00409">
    <property type="entry name" value="IG"/>
    <property type="match status" value="2"/>
</dbReference>
<dbReference type="GeneID" id="112149588"/>
<evidence type="ECO:0000256" key="2">
    <source>
        <dbReference type="ARBA" id="ARBA00023157"/>
    </source>
</evidence>
<evidence type="ECO:0000313" key="5">
    <source>
        <dbReference type="Ensembl" id="ENSOMEP00000028893.1"/>
    </source>
</evidence>
<feature type="domain" description="Ig-like" evidence="4">
    <location>
        <begin position="214"/>
        <end position="288"/>
    </location>
</feature>
<dbReference type="Pfam" id="PF13895">
    <property type="entry name" value="Ig_2"/>
    <property type="match status" value="2"/>
</dbReference>
<keyword evidence="6" id="KW-1185">Reference proteome</keyword>
<dbReference type="RefSeq" id="XP_024133155.1">
    <property type="nucleotide sequence ID" value="XM_024277387.1"/>
</dbReference>
<dbReference type="OrthoDB" id="8917564at2759"/>
<dbReference type="PaxDb" id="30732-ENSOMEP00000028893"/>
<reference evidence="5" key="2">
    <citation type="submission" date="2025-09" db="UniProtKB">
        <authorList>
            <consortium name="Ensembl"/>
        </authorList>
    </citation>
    <scope>IDENTIFICATION</scope>
</reference>
<dbReference type="GO" id="GO:0006955">
    <property type="term" value="P:immune response"/>
    <property type="evidence" value="ECO:0007669"/>
    <property type="project" value="TreeGrafter"/>
</dbReference>
<keyword evidence="2" id="KW-1015">Disulfide bond</keyword>
<evidence type="ECO:0000259" key="4">
    <source>
        <dbReference type="PROSITE" id="PS50835"/>
    </source>
</evidence>
<proteinExistence type="predicted"/>
<dbReference type="PROSITE" id="PS50835">
    <property type="entry name" value="IG_LIKE"/>
    <property type="match status" value="2"/>
</dbReference>
<dbReference type="PANTHER" id="PTHR11481">
    <property type="entry name" value="IMMUNOGLOBULIN FC RECEPTOR"/>
    <property type="match status" value="1"/>
</dbReference>
<evidence type="ECO:0000313" key="6">
    <source>
        <dbReference type="Proteomes" id="UP000261560"/>
    </source>
</evidence>